<evidence type="ECO:0000313" key="1">
    <source>
        <dbReference type="EMBL" id="OHT08544.1"/>
    </source>
</evidence>
<name>A0A1J4KC88_9EUKA</name>
<reference evidence="1" key="1">
    <citation type="submission" date="2016-10" db="EMBL/GenBank/DDBJ databases">
        <authorList>
            <person name="Benchimol M."/>
            <person name="Almeida L.G."/>
            <person name="Vasconcelos A.T."/>
            <person name="Perreira-Neves A."/>
            <person name="Rosa I.A."/>
            <person name="Tasca T."/>
            <person name="Bogo M.R."/>
            <person name="de Souza W."/>
        </authorList>
    </citation>
    <scope>NUCLEOTIDE SEQUENCE [LARGE SCALE GENOMIC DNA]</scope>
    <source>
        <strain evidence="1">K</strain>
    </source>
</reference>
<evidence type="ECO:0000313" key="2">
    <source>
        <dbReference type="Proteomes" id="UP000179807"/>
    </source>
</evidence>
<dbReference type="SUPFAM" id="SSF49785">
    <property type="entry name" value="Galactose-binding domain-like"/>
    <property type="match status" value="1"/>
</dbReference>
<dbReference type="VEuPathDB" id="TrichDB:TRFO_22880"/>
<protein>
    <recommendedName>
        <fullName evidence="3">F5/8 type C domain-containing protein</fullName>
    </recommendedName>
</protein>
<dbReference type="RefSeq" id="XP_068361680.1">
    <property type="nucleotide sequence ID" value="XM_068502829.1"/>
</dbReference>
<keyword evidence="2" id="KW-1185">Reference proteome</keyword>
<dbReference type="Gene3D" id="2.60.120.260">
    <property type="entry name" value="Galactose-binding domain-like"/>
    <property type="match status" value="1"/>
</dbReference>
<dbReference type="AlphaFoldDB" id="A0A1J4KC88"/>
<evidence type="ECO:0008006" key="3">
    <source>
        <dbReference type="Google" id="ProtNLM"/>
    </source>
</evidence>
<proteinExistence type="predicted"/>
<sequence>MDHTLKLSYAGLKNIVYDKNIDVPFIFYIGEKKLKVNRFIADFLSPKISHFHFPDANINSLVIDITSFLHQFPQKAPKIIEIENNLTKLIKKLIKGEEILIKEKERNYLYFLAQELKNDEIFSNIFEFIPKDIVLDNWEIIFKQNSLLFKSTNMLTCDFVDFISENFFQLSDKIIEKYVNHEISIEMIQSILFSEKLTLESEDQLLEFIFKIKSFNDFSNNFNFVLISLLENIEFEMLSEESFQQFLEIFDYNEMTNRLWSKLCKCFHPTQLSTKFSSRSRYKSTVIPFRKESPNRFSGIIHHLTKECDGNVHVKEIVDVTSSTVNSDFYPQNAVDLKNKNSYFQTRNELNGWICYDFKEKKINPTHYSIRSRHDNDEGGWHLQTWIIEGSNEEGKWIELDSRQNEKSLDFRNAENTFEITKHLNEYFQKLRLRITGMETACEYYLTISALEYFGRLY</sequence>
<organism evidence="1 2">
    <name type="scientific">Tritrichomonas foetus</name>
    <dbReference type="NCBI Taxonomy" id="1144522"/>
    <lineage>
        <taxon>Eukaryota</taxon>
        <taxon>Metamonada</taxon>
        <taxon>Parabasalia</taxon>
        <taxon>Tritrichomonadida</taxon>
        <taxon>Tritrichomonadidae</taxon>
        <taxon>Tritrichomonas</taxon>
    </lineage>
</organism>
<comment type="caution">
    <text evidence="1">The sequence shown here is derived from an EMBL/GenBank/DDBJ whole genome shotgun (WGS) entry which is preliminary data.</text>
</comment>
<accession>A0A1J4KC88</accession>
<dbReference type="EMBL" id="MLAK01000664">
    <property type="protein sequence ID" value="OHT08544.1"/>
    <property type="molecule type" value="Genomic_DNA"/>
</dbReference>
<gene>
    <name evidence="1" type="ORF">TRFO_22880</name>
</gene>
<dbReference type="Proteomes" id="UP000179807">
    <property type="component" value="Unassembled WGS sequence"/>
</dbReference>
<dbReference type="InterPro" id="IPR008979">
    <property type="entry name" value="Galactose-bd-like_sf"/>
</dbReference>
<dbReference type="GeneID" id="94837533"/>